<proteinExistence type="predicted"/>
<accession>A0AAN6GHN4</accession>
<evidence type="ECO:0000313" key="2">
    <source>
        <dbReference type="EMBL" id="KAK0540623.1"/>
    </source>
</evidence>
<feature type="compositionally biased region" description="Basic and acidic residues" evidence="1">
    <location>
        <begin position="54"/>
        <end position="66"/>
    </location>
</feature>
<gene>
    <name evidence="2" type="ORF">OC842_000395</name>
</gene>
<feature type="region of interest" description="Disordered" evidence="1">
    <location>
        <begin position="1"/>
        <end position="67"/>
    </location>
</feature>
<protein>
    <submittedName>
        <fullName evidence="2">Uncharacterized protein</fullName>
    </submittedName>
</protein>
<evidence type="ECO:0000313" key="3">
    <source>
        <dbReference type="Proteomes" id="UP001176521"/>
    </source>
</evidence>
<comment type="caution">
    <text evidence="2">The sequence shown here is derived from an EMBL/GenBank/DDBJ whole genome shotgun (WGS) entry which is preliminary data.</text>
</comment>
<name>A0AAN6GHN4_9BASI</name>
<evidence type="ECO:0000256" key="1">
    <source>
        <dbReference type="SAM" id="MobiDB-lite"/>
    </source>
</evidence>
<feature type="compositionally biased region" description="Low complexity" evidence="1">
    <location>
        <begin position="25"/>
        <end position="50"/>
    </location>
</feature>
<sequence>MSAPTQPSSASASGWKVKTEHVSQADEAASLAQAQAPPSQAEQQASAISSGQVKNEEGPALDEHQGRHIRISYVSDTTELSWRRDLGERFWRAPQHVQNCYDSAASMLATSSGQVRNCLKAAERANQYVNGKDPDGLAKIVMSASYYALDFFAKLARRQTAAGKREAPGSAESLFADIISDRMVEFRGFLYEAASGDFIIPSEREDARSTMRFVEEMARTALDQLGLPPPPASPEILSVVPQQRTQPGSQRRPTMALAPISRWFADQLRQLHPETSSSTSDQDVLAAAMPFLAGVNTQSTKVARAYASQDLSSGEDDVMHLFLDELSRGHQARDQVLARYHANLIEQAQRLCHRAERIGGRSAAPGLPSAQQRLRQIKSTASKVDVLAPQCAVTMLQHIVIALCELGTFKDAAKFAELIAIILREGFENHPSPELQLRFGNAMAALAVLLRNSDDQNNALYAADEALRLLEPLQAGPSDEVPCQRAQSLDLSIAVLNLEIGLCELSIQGSHRPSTSEMLELGVRCTQLGIKALRRSLAQSVFDSVSTAAEAESLATTALKVKLAEALHALAKLRAATSTPLVQSIALLEEATTLYRSPGCNTDSSLYKKHFARALAAYACALSNANESVRAIEIAQEGMTIYDQHRPWYSYSAREDTRDTKAKEALSDVLGLNLLKEHEWERADAAFSRHSRFLLGAAETLPRLQAMVMIEKYWDAIDTAEHCLKHSKQAPWSDTPTEQEMELERVLTEVRALLGYASLMGRDDPQAAANYDDQGAEYEYDQISAEAIYEEQKLMYEPYFRELYDSIPAAAEPPPPEPTPRQHFEQCFFSLIGANPNLPLIEEDINRQAEWVYTYMMDELYILVLGWTGAAFCKRGEMQQALEFGERAAALARHNLGVANRQERILSSNSGGGDASTRKRKRDENEGSAGTEPAEEQDASTSSPAQDSDTSVANAHLLLARMLVLLAISHYRDSRGPAARAMVDEALCLMRDNSSHKMEGPTRKTALLVRAKLCEDESGEQQVKERMLQEAETIRFEGYLGRLCGSGPG</sequence>
<dbReference type="AlphaFoldDB" id="A0AAN6GHN4"/>
<dbReference type="EMBL" id="JAPDMQ010000010">
    <property type="protein sequence ID" value="KAK0540623.1"/>
    <property type="molecule type" value="Genomic_DNA"/>
</dbReference>
<feature type="region of interest" description="Disordered" evidence="1">
    <location>
        <begin position="902"/>
        <end position="949"/>
    </location>
</feature>
<reference evidence="2" key="1">
    <citation type="journal article" date="2023" name="PhytoFront">
        <title>Draft Genome Resources of Seven Strains of Tilletia horrida, Causal Agent of Kernel Smut of Rice.</title>
        <authorList>
            <person name="Khanal S."/>
            <person name="Antony Babu S."/>
            <person name="Zhou X.G."/>
        </authorList>
    </citation>
    <scope>NUCLEOTIDE SEQUENCE</scope>
    <source>
        <strain evidence="2">TX3</strain>
    </source>
</reference>
<dbReference type="Proteomes" id="UP001176521">
    <property type="component" value="Unassembled WGS sequence"/>
</dbReference>
<feature type="compositionally biased region" description="Polar residues" evidence="1">
    <location>
        <begin position="939"/>
        <end position="949"/>
    </location>
</feature>
<organism evidence="2 3">
    <name type="scientific">Tilletia horrida</name>
    <dbReference type="NCBI Taxonomy" id="155126"/>
    <lineage>
        <taxon>Eukaryota</taxon>
        <taxon>Fungi</taxon>
        <taxon>Dikarya</taxon>
        <taxon>Basidiomycota</taxon>
        <taxon>Ustilaginomycotina</taxon>
        <taxon>Exobasidiomycetes</taxon>
        <taxon>Tilletiales</taxon>
        <taxon>Tilletiaceae</taxon>
        <taxon>Tilletia</taxon>
    </lineage>
</organism>
<feature type="compositionally biased region" description="Low complexity" evidence="1">
    <location>
        <begin position="1"/>
        <end position="13"/>
    </location>
</feature>
<keyword evidence="3" id="KW-1185">Reference proteome</keyword>